<feature type="non-terminal residue" evidence="2">
    <location>
        <position position="1"/>
    </location>
</feature>
<dbReference type="EMBL" id="CP144698">
    <property type="protein sequence ID" value="WVZ17236.1"/>
    <property type="molecule type" value="Genomic_DNA"/>
</dbReference>
<evidence type="ECO:0000313" key="2">
    <source>
        <dbReference type="EMBL" id="WVZ17236.1"/>
    </source>
</evidence>
<keyword evidence="3" id="KW-1185">Reference proteome</keyword>
<dbReference type="AlphaFoldDB" id="A0AAQ3S674"/>
<gene>
    <name evidence="2" type="ORF">V8G54_010218</name>
</gene>
<keyword evidence="1" id="KW-0812">Transmembrane</keyword>
<feature type="transmembrane region" description="Helical" evidence="1">
    <location>
        <begin position="78"/>
        <end position="98"/>
    </location>
</feature>
<evidence type="ECO:0000313" key="3">
    <source>
        <dbReference type="Proteomes" id="UP001374535"/>
    </source>
</evidence>
<dbReference type="Proteomes" id="UP001374535">
    <property type="component" value="Chromosome 3"/>
</dbReference>
<evidence type="ECO:0000256" key="1">
    <source>
        <dbReference type="SAM" id="Phobius"/>
    </source>
</evidence>
<proteinExistence type="predicted"/>
<reference evidence="2 3" key="1">
    <citation type="journal article" date="2023" name="Life. Sci Alliance">
        <title>Evolutionary insights into 3D genome organization and epigenetic landscape of Vigna mungo.</title>
        <authorList>
            <person name="Junaid A."/>
            <person name="Singh B."/>
            <person name="Bhatia S."/>
        </authorList>
    </citation>
    <scope>NUCLEOTIDE SEQUENCE [LARGE SCALE GENOMIC DNA]</scope>
    <source>
        <strain evidence="2">Urdbean</strain>
    </source>
</reference>
<keyword evidence="1" id="KW-0472">Membrane</keyword>
<organism evidence="2 3">
    <name type="scientific">Vigna mungo</name>
    <name type="common">Black gram</name>
    <name type="synonym">Phaseolus mungo</name>
    <dbReference type="NCBI Taxonomy" id="3915"/>
    <lineage>
        <taxon>Eukaryota</taxon>
        <taxon>Viridiplantae</taxon>
        <taxon>Streptophyta</taxon>
        <taxon>Embryophyta</taxon>
        <taxon>Tracheophyta</taxon>
        <taxon>Spermatophyta</taxon>
        <taxon>Magnoliopsida</taxon>
        <taxon>eudicotyledons</taxon>
        <taxon>Gunneridae</taxon>
        <taxon>Pentapetalae</taxon>
        <taxon>rosids</taxon>
        <taxon>fabids</taxon>
        <taxon>Fabales</taxon>
        <taxon>Fabaceae</taxon>
        <taxon>Papilionoideae</taxon>
        <taxon>50 kb inversion clade</taxon>
        <taxon>NPAAA clade</taxon>
        <taxon>indigoferoid/millettioid clade</taxon>
        <taxon>Phaseoleae</taxon>
        <taxon>Vigna</taxon>
    </lineage>
</organism>
<name>A0AAQ3S674_VIGMU</name>
<keyword evidence="1" id="KW-1133">Transmembrane helix</keyword>
<sequence length="101" mass="11673">SEDFVGCNFFQWCSEEVIHEQNEVNVEERSASAKNEELGGILLKMERSLMKMEVKDVEKLKITCFEKSVVILENWLKVLIRMVFVICVCNVIVISMLMKLG</sequence>
<accession>A0AAQ3S674</accession>
<protein>
    <submittedName>
        <fullName evidence="2">Uncharacterized protein</fullName>
    </submittedName>
</protein>